<dbReference type="OrthoDB" id="120967at2759"/>
<evidence type="ECO:0000256" key="2">
    <source>
        <dbReference type="SAM" id="Coils"/>
    </source>
</evidence>
<dbReference type="PROSITE" id="PS50132">
    <property type="entry name" value="RGS"/>
    <property type="match status" value="1"/>
</dbReference>
<dbReference type="SMART" id="SM00315">
    <property type="entry name" value="RGS"/>
    <property type="match status" value="1"/>
</dbReference>
<evidence type="ECO:0000256" key="3">
    <source>
        <dbReference type="SAM" id="MobiDB-lite"/>
    </source>
</evidence>
<dbReference type="Gene3D" id="3.30.1520.10">
    <property type="entry name" value="Phox-like domain"/>
    <property type="match status" value="1"/>
</dbReference>
<evidence type="ECO:0000259" key="6">
    <source>
        <dbReference type="PROSITE" id="PS50195"/>
    </source>
</evidence>
<reference evidence="8 9" key="1">
    <citation type="submission" date="2018-11" db="EMBL/GenBank/DDBJ databases">
        <title>Genome sequence of Apiotrichum porosum DSM 27194.</title>
        <authorList>
            <person name="Aliyu H."/>
            <person name="Gorte O."/>
            <person name="Ochsenreither K."/>
        </authorList>
    </citation>
    <scope>NUCLEOTIDE SEQUENCE [LARGE SCALE GENOMIC DNA]</scope>
    <source>
        <strain evidence="8 9">DSM 27194</strain>
    </source>
</reference>
<feature type="compositionally biased region" description="Low complexity" evidence="3">
    <location>
        <begin position="672"/>
        <end position="698"/>
    </location>
</feature>
<dbReference type="InterPro" id="IPR036305">
    <property type="entry name" value="RGS_sf"/>
</dbReference>
<keyword evidence="4" id="KW-0812">Transmembrane</keyword>
<feature type="domain" description="PX" evidence="6">
    <location>
        <begin position="995"/>
        <end position="1124"/>
    </location>
</feature>
<dbReference type="InterPro" id="IPR001683">
    <property type="entry name" value="PX_dom"/>
</dbReference>
<dbReference type="PANTHER" id="PTHR22775:SF3">
    <property type="entry name" value="SORTING NEXIN-13"/>
    <property type="match status" value="1"/>
</dbReference>
<sequence length="1394" mass="152600">MRTSPRLRLAGGAVALILALVFRRLILQTLLFPLFLCAAVVAGVAIVITTVTQADRRSPPLSFVDRQRAATRPLAFASTPEWPAHVAAFAAEDSDDQIFEPVHGLATDNVSTRLDKLLTLIRGSFILPWYVRISPSRAFPDAIERNVRIALTAVAHRVEVVDWPSLVVSRVLPIVTDHLQHYKTIEHLAAPVGSKTTASLPLPLSDKAHPALAPQIQVSAEANIPSVEAHLRVIVERIIADVMPPHEQSEVVSILVREIVLGAILVPVFNMLCDSDFWNRQIDEQGGKYLYRRKQVNRVLSALSAVPAAGTPSPSRIRKQQGASTITVHSTTKQFDEFMRSIPKLKTLGEARRLRADLNRELRSARAAQKIAATITDAQGDQALRRADRYIRRLERARTHIDRRIVALSGGSSPRGSSPATDSPTVIRMVSANLYTILSDPSSLAYWLEYMERRGRSHLVQFWLLIEGFKDPLEASGQMLALENVEGPDSRPGANDATIGDDTAFLNNAYFVNSTPKIVISPKLVADISYTATHVGPLSPQDVIRAKKAVYRAQKEVYDQMEEEDWAEFQQSELYLKALADLKNAAPKVRPAMRSVSYSPPPSPSVAKLAPSAAPVRRLSDNPSMPRRPYLVNGSFAPLSASATTAVTTDMNPPMRKVTPESMHSGASNGGSPRAMTTPTITTTSTPPQLPSSSSAAAGNRRSMHFDFLMGGDDLGGSEERDRLFEDEEEDEAALLEAQRMEEIQAALNEIIANEDMSSSQDLRRGASSQDLMRAKSSQDLLRSSSHDHLPNARLLKGTPTPPEVDPLSASVELVRPDRHPLAGNKLTSRSAEDLQSLMGSSTAPSPVRRVSQFDARAVRGARRVRLGSVDMATSSARPTKSIFADEDDDVLGGVPDVPEVDEEGDGGAGGVHQAAPGDMQISIEIGRLGNKITELTQQDALLGQLIRQAELTGNDNELKLLQRSRSSLQREVRTAEFQKRQYEQQEEENRLVPGRTKVDIPRTSLADDEGRQVVRYNVEIRQVEPDGRTRLSWIVTHRYNEFWELDRAIREVAATSNNIAFVEAVRTKMKEIPGKRLVPSLSASFVESRRAGLEKYLQSIIACGPLCDSLLVRNFLSQSSGAVTSDLSTSTGSLAALPTHLVKTLYKTVTSSLDEALVPSMFDLMSQSLQRQIYEVAGGIGAVTEVMPSALRGGPWWQSPSSMTAPLPSIASSTLIAGNMAPAIGVGGTQLLQPLDGESAAGSFTAPICDLFIELFDLKENNWLRRQAIVLILQQVLGGTIERKARDTFRTYSSEHGVDKVLRVFQDTMWPGGVRRPPSTPRTEQEKHETRVGASRKLALLMPDVAANMIGRGNARRAAQRVFGALQDTKMNQHLVLSVMDEIFGALFPPPAK</sequence>
<dbReference type="SUPFAM" id="SSF64268">
    <property type="entry name" value="PX domain"/>
    <property type="match status" value="1"/>
</dbReference>
<dbReference type="PANTHER" id="PTHR22775">
    <property type="entry name" value="SORTING NEXIN"/>
    <property type="match status" value="1"/>
</dbReference>
<name>A0A427XZH9_9TREE</name>
<dbReference type="Pfam" id="PF00615">
    <property type="entry name" value="RGS"/>
    <property type="match status" value="1"/>
</dbReference>
<evidence type="ECO:0000259" key="5">
    <source>
        <dbReference type="PROSITE" id="PS50132"/>
    </source>
</evidence>
<feature type="region of interest" description="Disordered" evidence="3">
    <location>
        <begin position="645"/>
        <end position="698"/>
    </location>
</feature>
<dbReference type="InterPro" id="IPR044926">
    <property type="entry name" value="RGS_subdomain_2"/>
</dbReference>
<feature type="compositionally biased region" description="Polar residues" evidence="3">
    <location>
        <begin position="757"/>
        <end position="784"/>
    </location>
</feature>
<comment type="similarity">
    <text evidence="1">Belongs to the sorting nexin family.</text>
</comment>
<gene>
    <name evidence="8" type="primary">MDM1</name>
    <name evidence="8" type="ORF">EHS24_005721</name>
</gene>
<keyword evidence="2" id="KW-0175">Coiled coil</keyword>
<dbReference type="InterPro" id="IPR036871">
    <property type="entry name" value="PX_dom_sf"/>
</dbReference>
<dbReference type="GeneID" id="39590264"/>
<accession>A0A427XZH9</accession>
<dbReference type="STRING" id="105984.A0A427XZH9"/>
<dbReference type="Gene3D" id="1.10.167.10">
    <property type="entry name" value="Regulator of G-protein Signalling 4, domain 2"/>
    <property type="match status" value="1"/>
</dbReference>
<dbReference type="RefSeq" id="XP_028477660.1">
    <property type="nucleotide sequence ID" value="XM_028621208.1"/>
</dbReference>
<dbReference type="Pfam" id="PF00787">
    <property type="entry name" value="PX"/>
    <property type="match status" value="1"/>
</dbReference>
<evidence type="ECO:0000313" key="9">
    <source>
        <dbReference type="Proteomes" id="UP000279236"/>
    </source>
</evidence>
<evidence type="ECO:0000313" key="8">
    <source>
        <dbReference type="EMBL" id="RSH84212.1"/>
    </source>
</evidence>
<keyword evidence="4" id="KW-0472">Membrane</keyword>
<dbReference type="GO" id="GO:0035091">
    <property type="term" value="F:phosphatidylinositol binding"/>
    <property type="evidence" value="ECO:0007669"/>
    <property type="project" value="InterPro"/>
</dbReference>
<organism evidence="8 9">
    <name type="scientific">Apiotrichum porosum</name>
    <dbReference type="NCBI Taxonomy" id="105984"/>
    <lineage>
        <taxon>Eukaryota</taxon>
        <taxon>Fungi</taxon>
        <taxon>Dikarya</taxon>
        <taxon>Basidiomycota</taxon>
        <taxon>Agaricomycotina</taxon>
        <taxon>Tremellomycetes</taxon>
        <taxon>Trichosporonales</taxon>
        <taxon>Trichosporonaceae</taxon>
        <taxon>Apiotrichum</taxon>
    </lineage>
</organism>
<feature type="domain" description="PXA" evidence="7">
    <location>
        <begin position="107"/>
        <end position="290"/>
    </location>
</feature>
<dbReference type="SMART" id="SM00313">
    <property type="entry name" value="PXA"/>
    <property type="match status" value="1"/>
</dbReference>
<evidence type="ECO:0000259" key="7">
    <source>
        <dbReference type="PROSITE" id="PS51207"/>
    </source>
</evidence>
<dbReference type="InterPro" id="IPR013937">
    <property type="entry name" value="Sorting_nexin_C"/>
</dbReference>
<keyword evidence="9" id="KW-1185">Reference proteome</keyword>
<feature type="coiled-coil region" evidence="2">
    <location>
        <begin position="959"/>
        <end position="989"/>
    </location>
</feature>
<dbReference type="SMART" id="SM00312">
    <property type="entry name" value="PX"/>
    <property type="match status" value="1"/>
</dbReference>
<dbReference type="SUPFAM" id="SSF48097">
    <property type="entry name" value="Regulator of G-protein signaling, RGS"/>
    <property type="match status" value="1"/>
</dbReference>
<dbReference type="Pfam" id="PF02194">
    <property type="entry name" value="PXA"/>
    <property type="match status" value="1"/>
</dbReference>
<dbReference type="InterPro" id="IPR016137">
    <property type="entry name" value="RGS"/>
</dbReference>
<feature type="domain" description="RGS" evidence="5">
    <location>
        <begin position="433"/>
        <end position="579"/>
    </location>
</feature>
<keyword evidence="4" id="KW-1133">Transmembrane helix</keyword>
<dbReference type="EMBL" id="RSCE01000003">
    <property type="protein sequence ID" value="RSH84212.1"/>
    <property type="molecule type" value="Genomic_DNA"/>
</dbReference>
<dbReference type="Proteomes" id="UP000279236">
    <property type="component" value="Unassembled WGS sequence"/>
</dbReference>
<protein>
    <submittedName>
        <fullName evidence="8">Intermediate filament protein</fullName>
    </submittedName>
</protein>
<dbReference type="PROSITE" id="PS51207">
    <property type="entry name" value="PXA"/>
    <property type="match status" value="1"/>
</dbReference>
<comment type="caution">
    <text evidence="8">The sequence shown here is derived from an EMBL/GenBank/DDBJ whole genome shotgun (WGS) entry which is preliminary data.</text>
</comment>
<feature type="region of interest" description="Disordered" evidence="3">
    <location>
        <begin position="593"/>
        <end position="625"/>
    </location>
</feature>
<evidence type="ECO:0000256" key="1">
    <source>
        <dbReference type="ARBA" id="ARBA00010883"/>
    </source>
</evidence>
<dbReference type="Pfam" id="PF08628">
    <property type="entry name" value="Nexin_C"/>
    <property type="match status" value="1"/>
</dbReference>
<evidence type="ECO:0000256" key="4">
    <source>
        <dbReference type="SAM" id="Phobius"/>
    </source>
</evidence>
<dbReference type="PROSITE" id="PS50195">
    <property type="entry name" value="PX"/>
    <property type="match status" value="1"/>
</dbReference>
<dbReference type="InterPro" id="IPR003114">
    <property type="entry name" value="Phox_assoc"/>
</dbReference>
<feature type="region of interest" description="Disordered" evidence="3">
    <location>
        <begin position="757"/>
        <end position="849"/>
    </location>
</feature>
<proteinExistence type="inferred from homology"/>
<feature type="transmembrane region" description="Helical" evidence="4">
    <location>
        <begin position="32"/>
        <end position="51"/>
    </location>
</feature>